<dbReference type="AlphaFoldDB" id="A0AAW2JMR2"/>
<feature type="region of interest" description="Disordered" evidence="1">
    <location>
        <begin position="18"/>
        <end position="51"/>
    </location>
</feature>
<gene>
    <name evidence="2" type="ORF">Sradi_6834300</name>
</gene>
<reference evidence="2" key="2">
    <citation type="journal article" date="2024" name="Plant">
        <title>Genomic evolution and insights into agronomic trait innovations of Sesamum species.</title>
        <authorList>
            <person name="Miao H."/>
            <person name="Wang L."/>
            <person name="Qu L."/>
            <person name="Liu H."/>
            <person name="Sun Y."/>
            <person name="Le M."/>
            <person name="Wang Q."/>
            <person name="Wei S."/>
            <person name="Zheng Y."/>
            <person name="Lin W."/>
            <person name="Duan Y."/>
            <person name="Cao H."/>
            <person name="Xiong S."/>
            <person name="Wang X."/>
            <person name="Wei L."/>
            <person name="Li C."/>
            <person name="Ma Q."/>
            <person name="Ju M."/>
            <person name="Zhao R."/>
            <person name="Li G."/>
            <person name="Mu C."/>
            <person name="Tian Q."/>
            <person name="Mei H."/>
            <person name="Zhang T."/>
            <person name="Gao T."/>
            <person name="Zhang H."/>
        </authorList>
    </citation>
    <scope>NUCLEOTIDE SEQUENCE</scope>
    <source>
        <strain evidence="2">G02</strain>
    </source>
</reference>
<proteinExistence type="predicted"/>
<organism evidence="2">
    <name type="scientific">Sesamum radiatum</name>
    <name type="common">Black benniseed</name>
    <dbReference type="NCBI Taxonomy" id="300843"/>
    <lineage>
        <taxon>Eukaryota</taxon>
        <taxon>Viridiplantae</taxon>
        <taxon>Streptophyta</taxon>
        <taxon>Embryophyta</taxon>
        <taxon>Tracheophyta</taxon>
        <taxon>Spermatophyta</taxon>
        <taxon>Magnoliopsida</taxon>
        <taxon>eudicotyledons</taxon>
        <taxon>Gunneridae</taxon>
        <taxon>Pentapetalae</taxon>
        <taxon>asterids</taxon>
        <taxon>lamiids</taxon>
        <taxon>Lamiales</taxon>
        <taxon>Pedaliaceae</taxon>
        <taxon>Sesamum</taxon>
    </lineage>
</organism>
<evidence type="ECO:0000256" key="1">
    <source>
        <dbReference type="SAM" id="MobiDB-lite"/>
    </source>
</evidence>
<name>A0AAW2JMR2_SESRA</name>
<feature type="compositionally biased region" description="Basic and acidic residues" evidence="1">
    <location>
        <begin position="34"/>
        <end position="45"/>
    </location>
</feature>
<dbReference type="EMBL" id="JACGWJ010000033">
    <property type="protein sequence ID" value="KAL0295491.1"/>
    <property type="molecule type" value="Genomic_DNA"/>
</dbReference>
<reference evidence="2" key="1">
    <citation type="submission" date="2020-06" db="EMBL/GenBank/DDBJ databases">
        <authorList>
            <person name="Li T."/>
            <person name="Hu X."/>
            <person name="Zhang T."/>
            <person name="Song X."/>
            <person name="Zhang H."/>
            <person name="Dai N."/>
            <person name="Sheng W."/>
            <person name="Hou X."/>
            <person name="Wei L."/>
        </authorList>
    </citation>
    <scope>NUCLEOTIDE SEQUENCE</scope>
    <source>
        <strain evidence="2">G02</strain>
        <tissue evidence="2">Leaf</tissue>
    </source>
</reference>
<evidence type="ECO:0000313" key="2">
    <source>
        <dbReference type="EMBL" id="KAL0295491.1"/>
    </source>
</evidence>
<protein>
    <submittedName>
        <fullName evidence="2">Uncharacterized protein</fullName>
    </submittedName>
</protein>
<sequence>MLGKPRLLLRREKDKMKTFSAWGRRHPGSFRGGPPKEEEKEDIRGKAPLVG</sequence>
<accession>A0AAW2JMR2</accession>
<comment type="caution">
    <text evidence="2">The sequence shown here is derived from an EMBL/GenBank/DDBJ whole genome shotgun (WGS) entry which is preliminary data.</text>
</comment>